<evidence type="ECO:0000256" key="3">
    <source>
        <dbReference type="ARBA" id="ARBA00011914"/>
    </source>
</evidence>
<accession>K0SZW0</accession>
<evidence type="ECO:0000313" key="10">
    <source>
        <dbReference type="Proteomes" id="UP000266841"/>
    </source>
</evidence>
<keyword evidence="10" id="KW-1185">Reference proteome</keyword>
<dbReference type="EC" id="2.1.1.60" evidence="3"/>
<dbReference type="InterPro" id="IPR019410">
    <property type="entry name" value="Methyltransf_16"/>
</dbReference>
<dbReference type="InterPro" id="IPR025800">
    <property type="entry name" value="CaM-Lys-N-MeTrfase"/>
</dbReference>
<dbReference type="eggNOG" id="KOG3201">
    <property type="taxonomic scope" value="Eukaryota"/>
</dbReference>
<keyword evidence="8" id="KW-0539">Nucleus</keyword>
<reference evidence="9 10" key="1">
    <citation type="journal article" date="2012" name="Genome Biol.">
        <title>Genome and low-iron response of an oceanic diatom adapted to chronic iron limitation.</title>
        <authorList>
            <person name="Lommer M."/>
            <person name="Specht M."/>
            <person name="Roy A.S."/>
            <person name="Kraemer L."/>
            <person name="Andreson R."/>
            <person name="Gutowska M.A."/>
            <person name="Wolf J."/>
            <person name="Bergner S.V."/>
            <person name="Schilhabel M.B."/>
            <person name="Klostermeier U.C."/>
            <person name="Beiko R.G."/>
            <person name="Rosenstiel P."/>
            <person name="Hippler M."/>
            <person name="Laroche J."/>
        </authorList>
    </citation>
    <scope>NUCLEOTIDE SEQUENCE [LARGE SCALE GENOMIC DNA]</scope>
    <source>
        <strain evidence="9 10">CCMP1005</strain>
    </source>
</reference>
<keyword evidence="7" id="KW-0808">Transferase</keyword>
<dbReference type="GO" id="GO:0032259">
    <property type="term" value="P:methylation"/>
    <property type="evidence" value="ECO:0007669"/>
    <property type="project" value="UniProtKB-KW"/>
</dbReference>
<dbReference type="AlphaFoldDB" id="K0SZW0"/>
<dbReference type="Gene3D" id="3.40.50.150">
    <property type="entry name" value="Vaccinia Virus protein VP39"/>
    <property type="match status" value="1"/>
</dbReference>
<dbReference type="Proteomes" id="UP000266841">
    <property type="component" value="Unassembled WGS sequence"/>
</dbReference>
<evidence type="ECO:0000256" key="8">
    <source>
        <dbReference type="ARBA" id="ARBA00023242"/>
    </source>
</evidence>
<evidence type="ECO:0000256" key="5">
    <source>
        <dbReference type="ARBA" id="ARBA00022490"/>
    </source>
</evidence>
<organism evidence="9 10">
    <name type="scientific">Thalassiosira oceanica</name>
    <name type="common">Marine diatom</name>
    <dbReference type="NCBI Taxonomy" id="159749"/>
    <lineage>
        <taxon>Eukaryota</taxon>
        <taxon>Sar</taxon>
        <taxon>Stramenopiles</taxon>
        <taxon>Ochrophyta</taxon>
        <taxon>Bacillariophyta</taxon>
        <taxon>Coscinodiscophyceae</taxon>
        <taxon>Thalassiosirophycidae</taxon>
        <taxon>Thalassiosirales</taxon>
        <taxon>Thalassiosiraceae</taxon>
        <taxon>Thalassiosira</taxon>
    </lineage>
</organism>
<protein>
    <recommendedName>
        <fullName evidence="4">Calmodulin-lysine N-methyltransferase</fullName>
        <ecNumber evidence="3">2.1.1.60</ecNumber>
    </recommendedName>
</protein>
<evidence type="ECO:0000256" key="1">
    <source>
        <dbReference type="ARBA" id="ARBA00004123"/>
    </source>
</evidence>
<dbReference type="EMBL" id="AGNL01007786">
    <property type="protein sequence ID" value="EJK70990.1"/>
    <property type="molecule type" value="Genomic_DNA"/>
</dbReference>
<evidence type="ECO:0000256" key="6">
    <source>
        <dbReference type="ARBA" id="ARBA00022603"/>
    </source>
</evidence>
<comment type="caution">
    <text evidence="9">The sequence shown here is derived from an EMBL/GenBank/DDBJ whole genome shotgun (WGS) entry which is preliminary data.</text>
</comment>
<dbReference type="GO" id="GO:0018025">
    <property type="term" value="F:calmodulin-lysine N-methyltransferase activity"/>
    <property type="evidence" value="ECO:0007669"/>
    <property type="project" value="UniProtKB-EC"/>
</dbReference>
<evidence type="ECO:0000256" key="7">
    <source>
        <dbReference type="ARBA" id="ARBA00022679"/>
    </source>
</evidence>
<dbReference type="InterPro" id="IPR029063">
    <property type="entry name" value="SAM-dependent_MTases_sf"/>
</dbReference>
<dbReference type="SUPFAM" id="SSF53335">
    <property type="entry name" value="S-adenosyl-L-methionine-dependent methyltransferases"/>
    <property type="match status" value="1"/>
</dbReference>
<evidence type="ECO:0000313" key="9">
    <source>
        <dbReference type="EMBL" id="EJK70990.1"/>
    </source>
</evidence>
<comment type="subcellular location">
    <subcellularLocation>
        <location evidence="2">Cytoplasm</location>
    </subcellularLocation>
    <subcellularLocation>
        <location evidence="1">Nucleus</location>
    </subcellularLocation>
</comment>
<proteinExistence type="predicted"/>
<gene>
    <name evidence="9" type="ORF">THAOC_07610</name>
</gene>
<sequence>MENNGDGDAEARRKARVKARWEILRQALTGEVPLPNTPRSRYHTHSMNAFPGFRVLDRTVLPAPPPPRSEFGNDDDAQESHEVVAYSYTSQDGSSQVQFKAREVLQQQKSATMKSRMEELLSHRTHGVDNTGNVRVWDAEGVLAVFLLSTILDKSCDAEALIETRSTLRDMIAAHGDDPTVEECNVLELGCGQAGLAGLALASLGSASGGSTRAKRMNIMLTDGHPKCVANNRACADMLAKGEDTVRAEMLLWDSSPNGELACATINQIASENSKTHSLVGDGIFDVCLASDCVHFQDFHDGLLLTVARTLRVNGIALLCQPARGASLENFMSLVEFVNGRGGGVLLEMTLIEEFVSKVSSLHAELVSNTNENSTYDPDRHRPLLLTLRKKRILDEVVDGSLVQQFLSIRRQNMES</sequence>
<dbReference type="PANTHER" id="PTHR13539:SF3">
    <property type="entry name" value="CALMODULIN-LYSINE N-METHYLTRANSFERASE"/>
    <property type="match status" value="1"/>
</dbReference>
<evidence type="ECO:0000256" key="4">
    <source>
        <dbReference type="ARBA" id="ARBA00020594"/>
    </source>
</evidence>
<dbReference type="PANTHER" id="PTHR13539">
    <property type="entry name" value="CALMODULIN-LYSINE N-METHYLTRANSFERASE"/>
    <property type="match status" value="1"/>
</dbReference>
<keyword evidence="6" id="KW-0489">Methyltransferase</keyword>
<dbReference type="GO" id="GO:0005634">
    <property type="term" value="C:nucleus"/>
    <property type="evidence" value="ECO:0007669"/>
    <property type="project" value="UniProtKB-SubCell"/>
</dbReference>
<dbReference type="OMA" id="ASDCVHF"/>
<name>K0SZW0_THAOC</name>
<dbReference type="Pfam" id="PF10294">
    <property type="entry name" value="Methyltransf_16"/>
    <property type="match status" value="1"/>
</dbReference>
<evidence type="ECO:0000256" key="2">
    <source>
        <dbReference type="ARBA" id="ARBA00004496"/>
    </source>
</evidence>
<dbReference type="GO" id="GO:0005737">
    <property type="term" value="C:cytoplasm"/>
    <property type="evidence" value="ECO:0007669"/>
    <property type="project" value="UniProtKB-SubCell"/>
</dbReference>
<dbReference type="OrthoDB" id="413520at2759"/>
<keyword evidence="5" id="KW-0963">Cytoplasm</keyword>